<name>A0ABM8TLH5_9BURK</name>
<dbReference type="Proteomes" id="UP000672657">
    <property type="component" value="Unassembled WGS sequence"/>
</dbReference>
<protein>
    <submittedName>
        <fullName evidence="1">Uncharacterized protein</fullName>
    </submittedName>
</protein>
<comment type="caution">
    <text evidence="1">The sequence shown here is derived from an EMBL/GenBank/DDBJ whole genome shotgun (WGS) entry which is preliminary data.</text>
</comment>
<dbReference type="EMBL" id="CAJPVI010000028">
    <property type="protein sequence ID" value="CAG2153431.1"/>
    <property type="molecule type" value="Genomic_DNA"/>
</dbReference>
<evidence type="ECO:0000313" key="2">
    <source>
        <dbReference type="Proteomes" id="UP000672657"/>
    </source>
</evidence>
<keyword evidence="2" id="KW-1185">Reference proteome</keyword>
<proteinExistence type="predicted"/>
<organism evidence="1 2">
    <name type="scientific">Cupriavidus numazuensis</name>
    <dbReference type="NCBI Taxonomy" id="221992"/>
    <lineage>
        <taxon>Bacteria</taxon>
        <taxon>Pseudomonadati</taxon>
        <taxon>Pseudomonadota</taxon>
        <taxon>Betaproteobacteria</taxon>
        <taxon>Burkholderiales</taxon>
        <taxon>Burkholderiaceae</taxon>
        <taxon>Cupriavidus</taxon>
    </lineage>
</organism>
<gene>
    <name evidence="1" type="ORF">LMG26411_04414</name>
</gene>
<accession>A0ABM8TLH5</accession>
<reference evidence="1 2" key="1">
    <citation type="submission" date="2021-03" db="EMBL/GenBank/DDBJ databases">
        <authorList>
            <person name="Peeters C."/>
        </authorList>
    </citation>
    <scope>NUCLEOTIDE SEQUENCE [LARGE SCALE GENOMIC DNA]</scope>
    <source>
        <strain evidence="1 2">LMG 26411</strain>
    </source>
</reference>
<evidence type="ECO:0000313" key="1">
    <source>
        <dbReference type="EMBL" id="CAG2153431.1"/>
    </source>
</evidence>
<sequence length="100" mass="11536">MWMHSSYFSPIPGTDIRNFRDFHPEGLVYPKPTFISEYRNERNSDSHMLSETYRVRCYVLQWAIGAGSNHAQTVERQWDDCQLAAPPLSAKALEFNPTVG</sequence>